<feature type="transmembrane region" description="Helical" evidence="1">
    <location>
        <begin position="57"/>
        <end position="76"/>
    </location>
</feature>
<keyword evidence="1" id="KW-0472">Membrane</keyword>
<gene>
    <name evidence="2" type="ORF">KL86DPRO_11849</name>
</gene>
<proteinExistence type="predicted"/>
<evidence type="ECO:0000313" key="2">
    <source>
        <dbReference type="EMBL" id="SBW00824.1"/>
    </source>
</evidence>
<protein>
    <submittedName>
        <fullName evidence="2">Uncharacterized protein</fullName>
    </submittedName>
</protein>
<keyword evidence="1" id="KW-0812">Transmembrane</keyword>
<name>A0A212JN03_9DELT</name>
<organism evidence="2">
    <name type="scientific">uncultured delta proteobacterium</name>
    <dbReference type="NCBI Taxonomy" id="34034"/>
    <lineage>
        <taxon>Bacteria</taxon>
        <taxon>Deltaproteobacteria</taxon>
        <taxon>environmental samples</taxon>
    </lineage>
</organism>
<dbReference type="EMBL" id="FLUQ01000001">
    <property type="protein sequence ID" value="SBW00824.1"/>
    <property type="molecule type" value="Genomic_DNA"/>
</dbReference>
<dbReference type="AlphaFoldDB" id="A0A212JN03"/>
<reference evidence="2" key="1">
    <citation type="submission" date="2016-04" db="EMBL/GenBank/DDBJ databases">
        <authorList>
            <person name="Evans L.H."/>
            <person name="Alamgir A."/>
            <person name="Owens N."/>
            <person name="Weber N.D."/>
            <person name="Virtaneva K."/>
            <person name="Barbian K."/>
            <person name="Babar A."/>
            <person name="Rosenke K."/>
        </authorList>
    </citation>
    <scope>NUCLEOTIDE SEQUENCE</scope>
    <source>
        <strain evidence="2">86</strain>
    </source>
</reference>
<feature type="transmembrane region" description="Helical" evidence="1">
    <location>
        <begin position="6"/>
        <end position="25"/>
    </location>
</feature>
<evidence type="ECO:0000256" key="1">
    <source>
        <dbReference type="SAM" id="Phobius"/>
    </source>
</evidence>
<sequence>MPGSPLGRGSAFPGAAPVVAGFAGIGSRGFRVRRRDAFSAKAHIGVVGLHVRVRRHALAGFYVFFLAFFDIMRVHGLSSMLPVTSLFHNTTLRPNLNDKAKRKTSHAKKGRDAYAYRPFCRLLQGSPAGRKLEFEQQFGSIVGIPTDVPSKIYLSYIQ</sequence>
<keyword evidence="1" id="KW-1133">Transmembrane helix</keyword>
<accession>A0A212JN03</accession>